<evidence type="ECO:0000313" key="5">
    <source>
        <dbReference type="Proteomes" id="UP001622690"/>
    </source>
</evidence>
<protein>
    <submittedName>
        <fullName evidence="4">Type VII secretion integral membrane protein EccD</fullName>
    </submittedName>
</protein>
<proteinExistence type="predicted"/>
<keyword evidence="2" id="KW-0812">Transmembrane</keyword>
<keyword evidence="2" id="KW-1133">Transmembrane helix</keyword>
<feature type="transmembrane region" description="Helical" evidence="2">
    <location>
        <begin position="227"/>
        <end position="251"/>
    </location>
</feature>
<feature type="transmembrane region" description="Helical" evidence="2">
    <location>
        <begin position="70"/>
        <end position="91"/>
    </location>
</feature>
<dbReference type="InterPro" id="IPR044049">
    <property type="entry name" value="EccD_transm"/>
</dbReference>
<dbReference type="EMBL" id="CP108125">
    <property type="protein sequence ID" value="WTO83873.1"/>
    <property type="molecule type" value="Genomic_DNA"/>
</dbReference>
<evidence type="ECO:0000256" key="1">
    <source>
        <dbReference type="SAM" id="MobiDB-lite"/>
    </source>
</evidence>
<feature type="transmembrane region" description="Helical" evidence="2">
    <location>
        <begin position="257"/>
        <end position="279"/>
    </location>
</feature>
<feature type="transmembrane region" description="Helical" evidence="2">
    <location>
        <begin position="46"/>
        <end position="64"/>
    </location>
</feature>
<feature type="transmembrane region" description="Helical" evidence="2">
    <location>
        <begin position="129"/>
        <end position="146"/>
    </location>
</feature>
<name>A0ABZ1IUB5_9ACTN</name>
<feature type="region of interest" description="Disordered" evidence="1">
    <location>
        <begin position="1"/>
        <end position="38"/>
    </location>
</feature>
<feature type="transmembrane region" description="Helical" evidence="2">
    <location>
        <begin position="187"/>
        <end position="206"/>
    </location>
</feature>
<feature type="transmembrane region" description="Helical" evidence="2">
    <location>
        <begin position="342"/>
        <end position="362"/>
    </location>
</feature>
<gene>
    <name evidence="4" type="ORF">OHU27_16135</name>
</gene>
<feature type="transmembrane region" description="Helical" evidence="2">
    <location>
        <begin position="286"/>
        <end position="306"/>
    </location>
</feature>
<dbReference type="Proteomes" id="UP001622690">
    <property type="component" value="Chromosome"/>
</dbReference>
<evidence type="ECO:0000313" key="4">
    <source>
        <dbReference type="EMBL" id="WTO83873.1"/>
    </source>
</evidence>
<dbReference type="RefSeq" id="WP_406257887.1">
    <property type="nucleotide sequence ID" value="NZ_CP108125.1"/>
</dbReference>
<reference evidence="4 5" key="1">
    <citation type="submission" date="2022-10" db="EMBL/GenBank/DDBJ databases">
        <title>The complete genomes of actinobacterial strains from the NBC collection.</title>
        <authorList>
            <person name="Joergensen T.S."/>
            <person name="Alvarez Arevalo M."/>
            <person name="Sterndorff E.B."/>
            <person name="Faurdal D."/>
            <person name="Vuksanovic O."/>
            <person name="Mourched A.-S."/>
            <person name="Charusanti P."/>
            <person name="Shaw S."/>
            <person name="Blin K."/>
            <person name="Weber T."/>
        </authorList>
    </citation>
    <scope>NUCLEOTIDE SEQUENCE [LARGE SCALE GENOMIC DNA]</scope>
    <source>
        <strain evidence="4 5">NBC_00206</strain>
    </source>
</reference>
<accession>A0ABZ1IUB5</accession>
<evidence type="ECO:0000256" key="2">
    <source>
        <dbReference type="SAM" id="Phobius"/>
    </source>
</evidence>
<feature type="transmembrane region" description="Helical" evidence="2">
    <location>
        <begin position="98"/>
        <end position="117"/>
    </location>
</feature>
<feature type="domain" description="EccD-like transmembrane" evidence="3">
    <location>
        <begin position="44"/>
        <end position="362"/>
    </location>
</feature>
<dbReference type="Pfam" id="PF19053">
    <property type="entry name" value="EccD"/>
    <property type="match status" value="1"/>
</dbReference>
<keyword evidence="5" id="KW-1185">Reference proteome</keyword>
<sequence length="363" mass="35626">MTTTGSERTPAPEVLSRGPAGHDAADASTDDPGVRPWRWRPSARRAAGATAAVLWASAAAVLALHRFDPATVGSVLLLTALAAAAAGVLCGRARRSTTAVALLALAAALAVVGVWASAGAHDWPGPLRAAALAGAVAAASALAGWCTPAGRPALTGAAAIAGCLVLGEAAVLFQGGAHTAVQQSRAAALPALAVGLALGVLPRLALTASGLTALDDRRTGGVSVSSHGAGTALAVTHRALAPATVVLALAAGASGVLLLRTATAGTVTLAVLLALVLVLRARAYPLTVEVGALLLAAAVVVVRLAATWGEPGVVVLALLAVLHLTVRPSEAPRATLRRAGDLLEPWAVLALVPAAVVVSGGFA</sequence>
<keyword evidence="2" id="KW-0472">Membrane</keyword>
<organism evidence="4 5">
    <name type="scientific">Streptomyces nigra</name>
    <dbReference type="NCBI Taxonomy" id="1827580"/>
    <lineage>
        <taxon>Bacteria</taxon>
        <taxon>Bacillati</taxon>
        <taxon>Actinomycetota</taxon>
        <taxon>Actinomycetes</taxon>
        <taxon>Kitasatosporales</taxon>
        <taxon>Streptomycetaceae</taxon>
        <taxon>Streptomyces</taxon>
    </lineage>
</organism>
<feature type="transmembrane region" description="Helical" evidence="2">
    <location>
        <begin position="153"/>
        <end position="175"/>
    </location>
</feature>
<evidence type="ECO:0000259" key="3">
    <source>
        <dbReference type="Pfam" id="PF19053"/>
    </source>
</evidence>